<sequence>MNMANYDLNHIPALRDLQDLAKRQNAKHKALNSRVKALENIGAQANKIESIKVNGTAQTIDSDKSVNITVPTKTSQLNNDSTFQTSAQVVEAINTAISKSGHASFQKVDAVPNADAAQENILYLVMNTATKHYDIYAKIKGSSGSYTMELLDDTTVDLSGKVDKVEGKGLSTNDYTDAEKNKLAGIAEGANNYVHPSYATKASGLYKVTVDATGHVSAVAAVTKDDITALGIPGSDTKYGNATTTDAGLMSAADKAKLDSLVLATEVEVTAMLDEVFAGE</sequence>
<reference evidence="2" key="1">
    <citation type="journal article" date="2021" name="Proc. Natl. Acad. Sci. U.S.A.">
        <title>A Catalog of Tens of Thousands of Viruses from Human Metagenomes Reveals Hidden Associations with Chronic Diseases.</title>
        <authorList>
            <person name="Tisza M.J."/>
            <person name="Buck C.B."/>
        </authorList>
    </citation>
    <scope>NUCLEOTIDE SEQUENCE</scope>
    <source>
        <strain evidence="2">CtzMZ8</strain>
    </source>
</reference>
<evidence type="ECO:0000313" key="2">
    <source>
        <dbReference type="EMBL" id="DAD72584.1"/>
    </source>
</evidence>
<protein>
    <submittedName>
        <fullName evidence="2">Head fiber protein</fullName>
    </submittedName>
</protein>
<organism evidence="2">
    <name type="scientific">Siphoviridae sp. ctzMZ8</name>
    <dbReference type="NCBI Taxonomy" id="2827598"/>
    <lineage>
        <taxon>Viruses</taxon>
        <taxon>Duplodnaviria</taxon>
        <taxon>Heunggongvirae</taxon>
        <taxon>Uroviricota</taxon>
        <taxon>Caudoviricetes</taxon>
    </lineage>
</organism>
<proteinExistence type="predicted"/>
<evidence type="ECO:0000256" key="1">
    <source>
        <dbReference type="SAM" id="Coils"/>
    </source>
</evidence>
<name>A0A8S5LRT7_9CAUD</name>
<keyword evidence="1" id="KW-0175">Coiled coil</keyword>
<accession>A0A8S5LRT7</accession>
<dbReference type="EMBL" id="BK015902">
    <property type="protein sequence ID" value="DAD72584.1"/>
    <property type="molecule type" value="Genomic_DNA"/>
</dbReference>
<feature type="coiled-coil region" evidence="1">
    <location>
        <begin position="14"/>
        <end position="41"/>
    </location>
</feature>